<evidence type="ECO:0000313" key="2">
    <source>
        <dbReference type="Proteomes" id="UP001623660"/>
    </source>
</evidence>
<protein>
    <submittedName>
        <fullName evidence="1">Uncharacterized protein</fullName>
    </submittedName>
</protein>
<dbReference type="EMBL" id="JBJHZX010000045">
    <property type="protein sequence ID" value="MFL0198062.1"/>
    <property type="molecule type" value="Genomic_DNA"/>
</dbReference>
<name>A0ABW8SQQ5_9CLOT</name>
<keyword evidence="2" id="KW-1185">Reference proteome</keyword>
<proteinExistence type="predicted"/>
<dbReference type="RefSeq" id="WP_406794171.1">
    <property type="nucleotide sequence ID" value="NZ_JBJHZX010000045.1"/>
</dbReference>
<evidence type="ECO:0000313" key="1">
    <source>
        <dbReference type="EMBL" id="MFL0198062.1"/>
    </source>
</evidence>
<accession>A0ABW8SQQ5</accession>
<sequence>MDFSAVAKEAFTIILPSLIAIKDGGLKSIGSDIWELVKKPFKSNKRDEEIISKLEKNPNDLESLGIAKYKLTEFLEKDPDLAEELIKYIENFKKENQNGKTINVKNSKNFIINTDIHNGGDVVVGDGNFHVR</sequence>
<gene>
    <name evidence="1" type="ORF">ACJDU8_21210</name>
</gene>
<reference evidence="1 2" key="1">
    <citation type="submission" date="2024-11" db="EMBL/GenBank/DDBJ databases">
        <authorList>
            <person name="Heng Y.C."/>
            <person name="Lim A.C.H."/>
            <person name="Lee J.K.Y."/>
            <person name="Kittelmann S."/>
        </authorList>
    </citation>
    <scope>NUCLEOTIDE SEQUENCE [LARGE SCALE GENOMIC DNA]</scope>
    <source>
        <strain evidence="1 2">WILCCON 0269</strain>
    </source>
</reference>
<comment type="caution">
    <text evidence="1">The sequence shown here is derived from an EMBL/GenBank/DDBJ whole genome shotgun (WGS) entry which is preliminary data.</text>
</comment>
<dbReference type="Proteomes" id="UP001623660">
    <property type="component" value="Unassembled WGS sequence"/>
</dbReference>
<organism evidence="1 2">
    <name type="scientific">Candidatus Clostridium eludens</name>
    <dbReference type="NCBI Taxonomy" id="3381663"/>
    <lineage>
        <taxon>Bacteria</taxon>
        <taxon>Bacillati</taxon>
        <taxon>Bacillota</taxon>
        <taxon>Clostridia</taxon>
        <taxon>Eubacteriales</taxon>
        <taxon>Clostridiaceae</taxon>
        <taxon>Clostridium</taxon>
    </lineage>
</organism>